<keyword evidence="5" id="KW-1185">Reference proteome</keyword>
<comment type="caution">
    <text evidence="4">The sequence shown here is derived from an EMBL/GenBank/DDBJ whole genome shotgun (WGS) entry which is preliminary data.</text>
</comment>
<evidence type="ECO:0000256" key="3">
    <source>
        <dbReference type="SAM" id="Phobius"/>
    </source>
</evidence>
<dbReference type="EMBL" id="LGKO01000002">
    <property type="protein sequence ID" value="KPL84462.1"/>
    <property type="molecule type" value="Genomic_DNA"/>
</dbReference>
<gene>
    <name evidence="4" type="ORF">SE15_05010</name>
</gene>
<dbReference type="Proteomes" id="UP000050544">
    <property type="component" value="Unassembled WGS sequence"/>
</dbReference>
<organism evidence="4 5">
    <name type="scientific">Thermanaerothrix daxensis</name>
    <dbReference type="NCBI Taxonomy" id="869279"/>
    <lineage>
        <taxon>Bacteria</taxon>
        <taxon>Bacillati</taxon>
        <taxon>Chloroflexota</taxon>
        <taxon>Anaerolineae</taxon>
        <taxon>Anaerolineales</taxon>
        <taxon>Anaerolineaceae</taxon>
        <taxon>Thermanaerothrix</taxon>
    </lineage>
</organism>
<name>A0A0P6Y515_9CHLR</name>
<dbReference type="Gene3D" id="1.25.40.10">
    <property type="entry name" value="Tetratricopeptide repeat domain"/>
    <property type="match status" value="1"/>
</dbReference>
<evidence type="ECO:0000313" key="4">
    <source>
        <dbReference type="EMBL" id="KPL84462.1"/>
    </source>
</evidence>
<accession>A0A0P6Y515</accession>
<sequence>MPANHDDALISTSNQTLEAPEPTAKTRRIRLEFLILGAVGVILISGLLGSWLGYQAGLRDRLVEEENQKAIVAATQYQLGLVDLAAGRYDAARKRFEYVLTLKPDFPGGMDGLAQAMMGLTLQQTPTVTPSPTTQPTPDTRKEEELFAQIQQALLNQDWQLAIDTIEVLRKLNLTYRAVDVDGMYYLALRNLGVKNILEQGLLEVGIYNLTLAERFAPLDVDAQNYRIWARQYLSAASFWGVDWQRVVNYFAQIYPALPNLRDGSGMTATQRFRIASIKYADQLAAQGQYCEAQLHYENALSIAPDPQVQPTLEAVREWCANPPASEAPPTETPTPGSEMTPIPSETLTPTPEDTPTP</sequence>
<dbReference type="InterPro" id="IPR019734">
    <property type="entry name" value="TPR_rpt"/>
</dbReference>
<keyword evidence="1" id="KW-0802">TPR repeat</keyword>
<dbReference type="InterPro" id="IPR011990">
    <property type="entry name" value="TPR-like_helical_dom_sf"/>
</dbReference>
<keyword evidence="3" id="KW-0472">Membrane</keyword>
<feature type="compositionally biased region" description="Low complexity" evidence="2">
    <location>
        <begin position="323"/>
        <end position="352"/>
    </location>
</feature>
<dbReference type="STRING" id="869279.SE15_05010"/>
<dbReference type="AlphaFoldDB" id="A0A0P6Y515"/>
<proteinExistence type="predicted"/>
<feature type="region of interest" description="Disordered" evidence="2">
    <location>
        <begin position="320"/>
        <end position="358"/>
    </location>
</feature>
<keyword evidence="3" id="KW-1133">Transmembrane helix</keyword>
<protein>
    <submittedName>
        <fullName evidence="4">Uncharacterized protein</fullName>
    </submittedName>
</protein>
<dbReference type="SUPFAM" id="SSF48452">
    <property type="entry name" value="TPR-like"/>
    <property type="match status" value="1"/>
</dbReference>
<dbReference type="PROSITE" id="PS50005">
    <property type="entry name" value="TPR"/>
    <property type="match status" value="1"/>
</dbReference>
<reference evidence="4 5" key="1">
    <citation type="submission" date="2015-07" db="EMBL/GenBank/DDBJ databases">
        <title>Whole genome sequence of Thermanaerothrix daxensis DSM 23592.</title>
        <authorList>
            <person name="Hemp J."/>
            <person name="Ward L.M."/>
            <person name="Pace L.A."/>
            <person name="Fischer W.W."/>
        </authorList>
    </citation>
    <scope>NUCLEOTIDE SEQUENCE [LARGE SCALE GENOMIC DNA]</scope>
    <source>
        <strain evidence="4 5">GNS-1</strain>
    </source>
</reference>
<feature type="region of interest" description="Disordered" evidence="2">
    <location>
        <begin position="1"/>
        <end position="21"/>
    </location>
</feature>
<feature type="repeat" description="TPR" evidence="1">
    <location>
        <begin position="73"/>
        <end position="106"/>
    </location>
</feature>
<keyword evidence="3" id="KW-0812">Transmembrane</keyword>
<evidence type="ECO:0000256" key="2">
    <source>
        <dbReference type="SAM" id="MobiDB-lite"/>
    </source>
</evidence>
<feature type="transmembrane region" description="Helical" evidence="3">
    <location>
        <begin position="33"/>
        <end position="54"/>
    </location>
</feature>
<evidence type="ECO:0000313" key="5">
    <source>
        <dbReference type="Proteomes" id="UP000050544"/>
    </source>
</evidence>
<evidence type="ECO:0000256" key="1">
    <source>
        <dbReference type="PROSITE-ProRule" id="PRU00339"/>
    </source>
</evidence>